<dbReference type="InterPro" id="IPR001790">
    <property type="entry name" value="Ribosomal_uL10"/>
</dbReference>
<dbReference type="PANTHER" id="PTHR11560">
    <property type="entry name" value="39S RIBOSOMAL PROTEIN L10, MITOCHONDRIAL"/>
    <property type="match status" value="1"/>
</dbReference>
<dbReference type="EMBL" id="UPXX01000013">
    <property type="protein sequence ID" value="VBB42194.1"/>
    <property type="molecule type" value="Genomic_DNA"/>
</dbReference>
<evidence type="ECO:0000256" key="3">
    <source>
        <dbReference type="ARBA" id="ARBA00022980"/>
    </source>
</evidence>
<sequence length="174" mass="19207">MDKQQKEEFVAELQERLKKAQGSFLVNYQGLNVETLSKLRKDLREAGGEVQVVKNRLLKLASRDTESECMEKYMTGPSAVVLSYEDVVKGAKALVEFGKTAKQFSIKGGQISGRVMDEEGIKRLADLPAREVLLSQVLAAMQAVPAGFVRVLNGVMVQFMNVLKAIEEQKGESA</sequence>
<keyword evidence="4 6" id="KW-0687">Ribonucleoprotein</keyword>
<dbReference type="GO" id="GO:0070180">
    <property type="term" value="F:large ribosomal subunit rRNA binding"/>
    <property type="evidence" value="ECO:0007669"/>
    <property type="project" value="UniProtKB-UniRule"/>
</dbReference>
<evidence type="ECO:0000256" key="2">
    <source>
        <dbReference type="ARBA" id="ARBA00008889"/>
    </source>
</evidence>
<dbReference type="AlphaFoldDB" id="A0A653A2G1"/>
<comment type="function">
    <text evidence="1 6">Forms part of the ribosomal stalk, playing a central role in the interaction of the ribosome with GTP-bound translation factors.</text>
</comment>
<dbReference type="Pfam" id="PF00466">
    <property type="entry name" value="Ribosomal_L10"/>
    <property type="match status" value="1"/>
</dbReference>
<protein>
    <recommendedName>
        <fullName evidence="5 6">Large ribosomal subunit protein uL10</fullName>
    </recommendedName>
</protein>
<dbReference type="SUPFAM" id="SSF160369">
    <property type="entry name" value="Ribosomal protein L10-like"/>
    <property type="match status" value="1"/>
</dbReference>
<dbReference type="Gene3D" id="3.30.70.1730">
    <property type="match status" value="1"/>
</dbReference>
<dbReference type="NCBIfam" id="NF000955">
    <property type="entry name" value="PRK00099.1-1"/>
    <property type="match status" value="1"/>
</dbReference>
<dbReference type="GO" id="GO:0006412">
    <property type="term" value="P:translation"/>
    <property type="evidence" value="ECO:0007669"/>
    <property type="project" value="UniProtKB-UniRule"/>
</dbReference>
<dbReference type="GO" id="GO:0005840">
    <property type="term" value="C:ribosome"/>
    <property type="evidence" value="ECO:0007669"/>
    <property type="project" value="UniProtKB-KW"/>
</dbReference>
<evidence type="ECO:0000256" key="1">
    <source>
        <dbReference type="ARBA" id="ARBA00002633"/>
    </source>
</evidence>
<keyword evidence="6" id="KW-0699">rRNA-binding</keyword>
<evidence type="ECO:0000256" key="5">
    <source>
        <dbReference type="ARBA" id="ARBA00035202"/>
    </source>
</evidence>
<dbReference type="CDD" id="cd05797">
    <property type="entry name" value="Ribosomal_L10"/>
    <property type="match status" value="1"/>
</dbReference>
<comment type="subunit">
    <text evidence="6">Part of the ribosomal stalk of the 50S ribosomal subunit. The N-terminus interacts with L11 and the large rRNA to form the base of the stalk. The C-terminus forms an elongated spine to which L12 dimers bind in a sequential fashion forming a multimeric L10(L12)X complex.</text>
</comment>
<dbReference type="HAMAP" id="MF_00362">
    <property type="entry name" value="Ribosomal_uL10"/>
    <property type="match status" value="1"/>
</dbReference>
<evidence type="ECO:0000256" key="6">
    <source>
        <dbReference type="HAMAP-Rule" id="MF_00362"/>
    </source>
</evidence>
<evidence type="ECO:0000256" key="4">
    <source>
        <dbReference type="ARBA" id="ARBA00023274"/>
    </source>
</evidence>
<keyword evidence="6" id="KW-0694">RNA-binding</keyword>
<keyword evidence="7" id="KW-0175">Coiled coil</keyword>
<dbReference type="GO" id="GO:1990904">
    <property type="term" value="C:ribonucleoprotein complex"/>
    <property type="evidence" value="ECO:0007669"/>
    <property type="project" value="UniProtKB-KW"/>
</dbReference>
<dbReference type="Gene3D" id="6.10.250.290">
    <property type="match status" value="1"/>
</dbReference>
<keyword evidence="3 6" id="KW-0689">Ribosomal protein</keyword>
<name>A0A653A2G1_UNCDX</name>
<gene>
    <name evidence="6 8" type="primary">rplJ</name>
    <name evidence="8" type="ORF">TRIP_B200334</name>
</gene>
<accession>A0A653A2G1</accession>
<proteinExistence type="inferred from homology"/>
<organism evidence="8">
    <name type="scientific">Uncultured Desulfatiglans sp</name>
    <dbReference type="NCBI Taxonomy" id="1748965"/>
    <lineage>
        <taxon>Bacteria</taxon>
        <taxon>Pseudomonadati</taxon>
        <taxon>Thermodesulfobacteriota</taxon>
        <taxon>Desulfobacteria</taxon>
        <taxon>Desulfatiglandales</taxon>
        <taxon>Desulfatiglandaceae</taxon>
        <taxon>Desulfatiglans</taxon>
        <taxon>environmental samples</taxon>
    </lineage>
</organism>
<feature type="coiled-coil region" evidence="7">
    <location>
        <begin position="3"/>
        <end position="56"/>
    </location>
</feature>
<evidence type="ECO:0000313" key="8">
    <source>
        <dbReference type="EMBL" id="VBB42194.1"/>
    </source>
</evidence>
<dbReference type="InterPro" id="IPR022973">
    <property type="entry name" value="Ribosomal_uL10_bac"/>
</dbReference>
<dbReference type="InterPro" id="IPR043141">
    <property type="entry name" value="Ribosomal_uL10-like_sf"/>
</dbReference>
<reference evidence="8" key="1">
    <citation type="submission" date="2018-07" db="EMBL/GenBank/DDBJ databases">
        <authorList>
            <consortium name="Genoscope - CEA"/>
            <person name="William W."/>
        </authorList>
    </citation>
    <scope>NUCLEOTIDE SEQUENCE</scope>
    <source>
        <strain evidence="8">IK1</strain>
    </source>
</reference>
<evidence type="ECO:0000256" key="7">
    <source>
        <dbReference type="SAM" id="Coils"/>
    </source>
</evidence>
<comment type="similarity">
    <text evidence="2 6">Belongs to the universal ribosomal protein uL10 family.</text>
</comment>
<dbReference type="InterPro" id="IPR047865">
    <property type="entry name" value="Ribosomal_uL10_bac_type"/>
</dbReference>